<reference evidence="1" key="1">
    <citation type="journal article" date="2015" name="Nature">
        <title>Complex archaea that bridge the gap between prokaryotes and eukaryotes.</title>
        <authorList>
            <person name="Spang A."/>
            <person name="Saw J.H."/>
            <person name="Jorgensen S.L."/>
            <person name="Zaremba-Niedzwiedzka K."/>
            <person name="Martijn J."/>
            <person name="Lind A.E."/>
            <person name="van Eijk R."/>
            <person name="Schleper C."/>
            <person name="Guy L."/>
            <person name="Ettema T.J."/>
        </authorList>
    </citation>
    <scope>NUCLEOTIDE SEQUENCE</scope>
</reference>
<protein>
    <submittedName>
        <fullName evidence="1">Uncharacterized protein</fullName>
    </submittedName>
</protein>
<comment type="caution">
    <text evidence="1">The sequence shown here is derived from an EMBL/GenBank/DDBJ whole genome shotgun (WGS) entry which is preliminary data.</text>
</comment>
<proteinExistence type="predicted"/>
<evidence type="ECO:0000313" key="1">
    <source>
        <dbReference type="EMBL" id="KKO01060.1"/>
    </source>
</evidence>
<sequence>MSMINQLKDGKTKDFAKHCYETSSVERLRAAAEGKADQAEMEHWNLSEGQWEEAIATALADHEAKDSK</sequence>
<name>A0A0F9VAK3_9ZZZZ</name>
<gene>
    <name evidence="1" type="ORF">LCGC14_0120420</name>
</gene>
<dbReference type="AlphaFoldDB" id="A0A0F9VAK3"/>
<organism evidence="1">
    <name type="scientific">marine sediment metagenome</name>
    <dbReference type="NCBI Taxonomy" id="412755"/>
    <lineage>
        <taxon>unclassified sequences</taxon>
        <taxon>metagenomes</taxon>
        <taxon>ecological metagenomes</taxon>
    </lineage>
</organism>
<dbReference type="EMBL" id="LAZR01000037">
    <property type="protein sequence ID" value="KKO01060.1"/>
    <property type="molecule type" value="Genomic_DNA"/>
</dbReference>
<accession>A0A0F9VAK3</accession>